<dbReference type="InterPro" id="IPR021890">
    <property type="entry name" value="DUF3501"/>
</dbReference>
<evidence type="ECO:0000313" key="2">
    <source>
        <dbReference type="Proteomes" id="UP000070578"/>
    </source>
</evidence>
<organism evidence="1 2">
    <name type="scientific">Candidatus Gallionella acididurans</name>
    <dbReference type="NCBI Taxonomy" id="1796491"/>
    <lineage>
        <taxon>Bacteria</taxon>
        <taxon>Pseudomonadati</taxon>
        <taxon>Pseudomonadota</taxon>
        <taxon>Betaproteobacteria</taxon>
        <taxon>Nitrosomonadales</taxon>
        <taxon>Gallionellaceae</taxon>
        <taxon>Gallionella</taxon>
    </lineage>
</organism>
<dbReference type="PATRIC" id="fig|1796491.3.peg.901"/>
<accession>A0A139BVR9</accession>
<reference evidence="1 2" key="1">
    <citation type="submission" date="2016-02" db="EMBL/GenBank/DDBJ databases">
        <authorList>
            <person name="Wen L."/>
            <person name="He K."/>
            <person name="Yang H."/>
        </authorList>
    </citation>
    <scope>NUCLEOTIDE SEQUENCE [LARGE SCALE GENOMIC DNA]</scope>
    <source>
        <strain evidence="1">ShG14-8</strain>
    </source>
</reference>
<dbReference type="Proteomes" id="UP000070578">
    <property type="component" value="Unassembled WGS sequence"/>
</dbReference>
<sequence>MTNMQLTREKLYSLEQYARIRPEFRAKVMAHKANRRLAIGAHATLYFEDSLTMQYQVQEMLRLERIFEDEGIQQELDVYNSLIPDGSNWKATFMLEYEDVEERRVALASLLGIEKAIWIQAEGCGKVYPIANEDMDRETEDKTSAVHFLRFELTPEMVGAIKRGASLRAGIDHPGYRMEVEVPAGVRNSLAGDLR</sequence>
<dbReference type="AlphaFoldDB" id="A0A139BVR9"/>
<gene>
    <name evidence="1" type="ORF">AWT59_0827</name>
</gene>
<comment type="caution">
    <text evidence="1">The sequence shown here is derived from an EMBL/GenBank/DDBJ whole genome shotgun (WGS) entry which is preliminary data.</text>
</comment>
<proteinExistence type="predicted"/>
<evidence type="ECO:0008006" key="3">
    <source>
        <dbReference type="Google" id="ProtNLM"/>
    </source>
</evidence>
<reference evidence="1 2" key="2">
    <citation type="submission" date="2016-03" db="EMBL/GenBank/DDBJ databases">
        <title>New uncultured bacterium of the family Gallionellaceae from acid mine drainage: description and reconstruction of genome based on metagenomic analysis of microbial community.</title>
        <authorList>
            <person name="Kadnikov V."/>
            <person name="Ivasenko D."/>
            <person name="Beletsky A."/>
            <person name="Mardanov A."/>
            <person name="Danilova E."/>
            <person name="Pimenov N."/>
            <person name="Karnachuk O."/>
            <person name="Ravin N."/>
        </authorList>
    </citation>
    <scope>NUCLEOTIDE SEQUENCE [LARGE SCALE GENOMIC DNA]</scope>
    <source>
        <strain evidence="1">ShG14-8</strain>
    </source>
</reference>
<protein>
    <recommendedName>
        <fullName evidence="3">DUF3501 family protein</fullName>
    </recommendedName>
</protein>
<dbReference type="EMBL" id="LSLI01000012">
    <property type="protein sequence ID" value="KXS33071.1"/>
    <property type="molecule type" value="Genomic_DNA"/>
</dbReference>
<evidence type="ECO:0000313" key="1">
    <source>
        <dbReference type="EMBL" id="KXS33071.1"/>
    </source>
</evidence>
<dbReference type="Pfam" id="PF12007">
    <property type="entry name" value="DUF3501"/>
    <property type="match status" value="1"/>
</dbReference>
<name>A0A139BVR9_9PROT</name>